<evidence type="ECO:0000256" key="6">
    <source>
        <dbReference type="ARBA" id="ARBA00022989"/>
    </source>
</evidence>
<dbReference type="CDD" id="cd06550">
    <property type="entry name" value="TM_ABC_iron-siderophores_like"/>
    <property type="match status" value="1"/>
</dbReference>
<dbReference type="Proteomes" id="UP001595528">
    <property type="component" value="Unassembled WGS sequence"/>
</dbReference>
<dbReference type="PANTHER" id="PTHR30472">
    <property type="entry name" value="FERRIC ENTEROBACTIN TRANSPORT SYSTEM PERMEASE PROTEIN"/>
    <property type="match status" value="1"/>
</dbReference>
<dbReference type="Gene3D" id="1.10.3470.10">
    <property type="entry name" value="ABC transporter involved in vitamin B12 uptake, BtuC"/>
    <property type="match status" value="1"/>
</dbReference>
<evidence type="ECO:0000256" key="5">
    <source>
        <dbReference type="ARBA" id="ARBA00022692"/>
    </source>
</evidence>
<comment type="subcellular location">
    <subcellularLocation>
        <location evidence="1">Cell membrane</location>
        <topology evidence="1">Multi-pass membrane protein</topology>
    </subcellularLocation>
</comment>
<keyword evidence="5 9" id="KW-0812">Transmembrane</keyword>
<comment type="similarity">
    <text evidence="2">Belongs to the binding-protein-dependent transport system permease family. FecCD subfamily.</text>
</comment>
<dbReference type="RefSeq" id="WP_379906183.1">
    <property type="nucleotide sequence ID" value="NZ_JBHRTR010000048.1"/>
</dbReference>
<dbReference type="Pfam" id="PF01032">
    <property type="entry name" value="FecCD"/>
    <property type="match status" value="1"/>
</dbReference>
<dbReference type="InterPro" id="IPR037294">
    <property type="entry name" value="ABC_BtuC-like"/>
</dbReference>
<dbReference type="EMBL" id="JBHRTR010000048">
    <property type="protein sequence ID" value="MFC3230743.1"/>
    <property type="molecule type" value="Genomic_DNA"/>
</dbReference>
<feature type="transmembrane region" description="Helical" evidence="9">
    <location>
        <begin position="165"/>
        <end position="187"/>
    </location>
</feature>
<keyword evidence="7 9" id="KW-0472">Membrane</keyword>
<feature type="compositionally biased region" description="Low complexity" evidence="8">
    <location>
        <begin position="1"/>
        <end position="18"/>
    </location>
</feature>
<evidence type="ECO:0000256" key="7">
    <source>
        <dbReference type="ARBA" id="ARBA00023136"/>
    </source>
</evidence>
<evidence type="ECO:0000256" key="9">
    <source>
        <dbReference type="SAM" id="Phobius"/>
    </source>
</evidence>
<evidence type="ECO:0000256" key="1">
    <source>
        <dbReference type="ARBA" id="ARBA00004651"/>
    </source>
</evidence>
<dbReference type="SUPFAM" id="SSF81345">
    <property type="entry name" value="ABC transporter involved in vitamin B12 uptake, BtuC"/>
    <property type="match status" value="1"/>
</dbReference>
<keyword evidence="6 9" id="KW-1133">Transmembrane helix</keyword>
<organism evidence="10 11">
    <name type="scientific">Marinibaculum pumilum</name>
    <dbReference type="NCBI Taxonomy" id="1766165"/>
    <lineage>
        <taxon>Bacteria</taxon>
        <taxon>Pseudomonadati</taxon>
        <taxon>Pseudomonadota</taxon>
        <taxon>Alphaproteobacteria</taxon>
        <taxon>Rhodospirillales</taxon>
        <taxon>Rhodospirillaceae</taxon>
        <taxon>Marinibaculum</taxon>
    </lineage>
</organism>
<protein>
    <submittedName>
        <fullName evidence="10">FecCD family ABC transporter permease</fullName>
    </submittedName>
</protein>
<name>A0ABV7L8P6_9PROT</name>
<keyword evidence="3" id="KW-0813">Transport</keyword>
<accession>A0ABV7L8P6</accession>
<keyword evidence="4" id="KW-1003">Cell membrane</keyword>
<gene>
    <name evidence="10" type="ORF">ACFOGJ_26080</name>
</gene>
<reference evidence="11" key="1">
    <citation type="journal article" date="2019" name="Int. J. Syst. Evol. Microbiol.">
        <title>The Global Catalogue of Microorganisms (GCM) 10K type strain sequencing project: providing services to taxonomists for standard genome sequencing and annotation.</title>
        <authorList>
            <consortium name="The Broad Institute Genomics Platform"/>
            <consortium name="The Broad Institute Genome Sequencing Center for Infectious Disease"/>
            <person name="Wu L."/>
            <person name="Ma J."/>
        </authorList>
    </citation>
    <scope>NUCLEOTIDE SEQUENCE [LARGE SCALE GENOMIC DNA]</scope>
    <source>
        <strain evidence="11">KCTC 42964</strain>
    </source>
</reference>
<evidence type="ECO:0000313" key="10">
    <source>
        <dbReference type="EMBL" id="MFC3230743.1"/>
    </source>
</evidence>
<feature type="transmembrane region" description="Helical" evidence="9">
    <location>
        <begin position="215"/>
        <end position="240"/>
    </location>
</feature>
<feature type="transmembrane region" description="Helical" evidence="9">
    <location>
        <begin position="83"/>
        <end position="100"/>
    </location>
</feature>
<evidence type="ECO:0000256" key="3">
    <source>
        <dbReference type="ARBA" id="ARBA00022448"/>
    </source>
</evidence>
<dbReference type="InterPro" id="IPR000522">
    <property type="entry name" value="ABC_transptr_permease_BtuC"/>
</dbReference>
<feature type="transmembrane region" description="Helical" evidence="9">
    <location>
        <begin position="300"/>
        <end position="322"/>
    </location>
</feature>
<evidence type="ECO:0000256" key="8">
    <source>
        <dbReference type="SAM" id="MobiDB-lite"/>
    </source>
</evidence>
<dbReference type="PANTHER" id="PTHR30472:SF25">
    <property type="entry name" value="ABC TRANSPORTER PERMEASE PROTEIN MJ0876-RELATED"/>
    <property type="match status" value="1"/>
</dbReference>
<feature type="region of interest" description="Disordered" evidence="8">
    <location>
        <begin position="1"/>
        <end position="20"/>
    </location>
</feature>
<feature type="transmembrane region" description="Helical" evidence="9">
    <location>
        <begin position="27"/>
        <end position="50"/>
    </location>
</feature>
<evidence type="ECO:0000256" key="2">
    <source>
        <dbReference type="ARBA" id="ARBA00007935"/>
    </source>
</evidence>
<keyword evidence="11" id="KW-1185">Reference proteome</keyword>
<evidence type="ECO:0000256" key="4">
    <source>
        <dbReference type="ARBA" id="ARBA00022475"/>
    </source>
</evidence>
<feature type="transmembrane region" description="Helical" evidence="9">
    <location>
        <begin position="112"/>
        <end position="132"/>
    </location>
</feature>
<sequence>MTAAQTPAAQTTAAQTAAARREPPPPALLAAALVALLVLSLLASIITGYVDLPAGTVLGTLLAGGSGDAALDLVVLEIRLPRALLGATVGGALGAAGAAMQGLLRNPLADPGIIGVSQCAALGAVATIYFGLAGASVWLLPAAGMAGAMLAAIAMQVLAGRDASVLTVILAGVAIGSIAWSLTSLAMNLSPNVWAVREIVFWLLGSLKDRSNTEILAAAPFVAAGLALIFSCGRGLEALALGEETAASLGVNLNALKARAILGVALAVGAAVSIAGSIAFVGLMVPHVMRPLVGQRPQPLLWASALAGAILVVAADIVTRAAPTNQELNLGVITALLGAPFFLTLILRSRRSVR</sequence>
<evidence type="ECO:0000313" key="11">
    <source>
        <dbReference type="Proteomes" id="UP001595528"/>
    </source>
</evidence>
<feature type="transmembrane region" description="Helical" evidence="9">
    <location>
        <begin position="56"/>
        <end position="76"/>
    </location>
</feature>
<feature type="transmembrane region" description="Helical" evidence="9">
    <location>
        <begin position="328"/>
        <end position="347"/>
    </location>
</feature>
<comment type="caution">
    <text evidence="10">The sequence shown here is derived from an EMBL/GenBank/DDBJ whole genome shotgun (WGS) entry which is preliminary data.</text>
</comment>
<feature type="transmembrane region" description="Helical" evidence="9">
    <location>
        <begin position="260"/>
        <end position="288"/>
    </location>
</feature>
<proteinExistence type="inferred from homology"/>